<dbReference type="InterPro" id="IPR001647">
    <property type="entry name" value="HTH_TetR"/>
</dbReference>
<dbReference type="Gene3D" id="1.10.10.60">
    <property type="entry name" value="Homeodomain-like"/>
    <property type="match status" value="1"/>
</dbReference>
<dbReference type="GO" id="GO:0000976">
    <property type="term" value="F:transcription cis-regulatory region binding"/>
    <property type="evidence" value="ECO:0007669"/>
    <property type="project" value="TreeGrafter"/>
</dbReference>
<dbReference type="SUPFAM" id="SSF46689">
    <property type="entry name" value="Homeodomain-like"/>
    <property type="match status" value="1"/>
</dbReference>
<evidence type="ECO:0000256" key="5">
    <source>
        <dbReference type="PROSITE-ProRule" id="PRU00335"/>
    </source>
</evidence>
<evidence type="ECO:0000313" key="8">
    <source>
        <dbReference type="EMBL" id="PIB76352.1"/>
    </source>
</evidence>
<dbReference type="PRINTS" id="PR00455">
    <property type="entry name" value="HTHTETR"/>
</dbReference>
<accession>A0A2G5PDD9</accession>
<feature type="region of interest" description="Disordered" evidence="6">
    <location>
        <begin position="1"/>
        <end position="23"/>
    </location>
</feature>
<dbReference type="FunFam" id="1.10.10.60:FF:000141">
    <property type="entry name" value="TetR family transcriptional regulator"/>
    <property type="match status" value="1"/>
</dbReference>
<dbReference type="GO" id="GO:0045892">
    <property type="term" value="P:negative regulation of DNA-templated transcription"/>
    <property type="evidence" value="ECO:0007669"/>
    <property type="project" value="UniProtKB-ARBA"/>
</dbReference>
<dbReference type="OrthoDB" id="5242520at2"/>
<dbReference type="InterPro" id="IPR009057">
    <property type="entry name" value="Homeodomain-like_sf"/>
</dbReference>
<reference evidence="8 9" key="1">
    <citation type="journal article" date="2017" name="Infect. Genet. Evol.">
        <title>The new phylogeny of the genus Mycobacterium: The old and the news.</title>
        <authorList>
            <person name="Tortoli E."/>
            <person name="Fedrizzi T."/>
            <person name="Meehan C.J."/>
            <person name="Trovato A."/>
            <person name="Grottola A."/>
            <person name="Giacobazzi E."/>
            <person name="Serpini G.F."/>
            <person name="Tagliazucchi S."/>
            <person name="Fabio A."/>
            <person name="Bettua C."/>
            <person name="Bertorelli R."/>
            <person name="Frascaro F."/>
            <person name="De Sanctis V."/>
            <person name="Pecorari M."/>
            <person name="Jousson O."/>
            <person name="Segata N."/>
            <person name="Cirillo D.M."/>
        </authorList>
    </citation>
    <scope>NUCLEOTIDE SEQUENCE [LARGE SCALE GENOMIC DNA]</scope>
    <source>
        <strain evidence="8 9">CIP1034565</strain>
    </source>
</reference>
<dbReference type="RefSeq" id="WP_090586599.1">
    <property type="nucleotide sequence ID" value="NZ_CP104302.1"/>
</dbReference>
<dbReference type="GO" id="GO:0003700">
    <property type="term" value="F:DNA-binding transcription factor activity"/>
    <property type="evidence" value="ECO:0007669"/>
    <property type="project" value="TreeGrafter"/>
</dbReference>
<proteinExistence type="predicted"/>
<gene>
    <name evidence="8" type="ORF">CQY22_006480</name>
</gene>
<dbReference type="Pfam" id="PF00440">
    <property type="entry name" value="TetR_N"/>
    <property type="match status" value="1"/>
</dbReference>
<dbReference type="STRING" id="85968.GCA_900073015_00879"/>
<evidence type="ECO:0000259" key="7">
    <source>
        <dbReference type="PROSITE" id="PS50977"/>
    </source>
</evidence>
<sequence>MSTLDQRRGRRSTRPTGDERQQSILDTAERLLAERAFADISVDDLAKGAGLSRPTFYFYFASKEAVLLRLFEQMIAESDSIFEELVGTLDPDNPLRSIRNGISAFFTAFGNHRAVSLAGAATKPTNPEFQQTWSAFMQRWVDYTALLINVERDRGNAPVTLPAEDIAVSLNLMNERAMYAALAGEPPAVADDKVVDTLAFLWFTTIYGRPPQG</sequence>
<dbReference type="Gene3D" id="1.10.357.10">
    <property type="entry name" value="Tetracycline Repressor, domain 2"/>
    <property type="match status" value="1"/>
</dbReference>
<dbReference type="InterPro" id="IPR036271">
    <property type="entry name" value="Tet_transcr_reg_TetR-rel_C_sf"/>
</dbReference>
<dbReference type="AlphaFoldDB" id="A0A2G5PDD9"/>
<dbReference type="PROSITE" id="PS50977">
    <property type="entry name" value="HTH_TETR_2"/>
    <property type="match status" value="1"/>
</dbReference>
<evidence type="ECO:0000313" key="9">
    <source>
        <dbReference type="Proteomes" id="UP000230551"/>
    </source>
</evidence>
<feature type="domain" description="HTH tetR-type" evidence="7">
    <location>
        <begin position="18"/>
        <end position="78"/>
    </location>
</feature>
<dbReference type="SUPFAM" id="SSF48498">
    <property type="entry name" value="Tetracyclin repressor-like, C-terminal domain"/>
    <property type="match status" value="1"/>
</dbReference>
<keyword evidence="3 5" id="KW-0238">DNA-binding</keyword>
<organism evidence="8 9">
    <name type="scientific">Mycolicibacterium brumae</name>
    <dbReference type="NCBI Taxonomy" id="85968"/>
    <lineage>
        <taxon>Bacteria</taxon>
        <taxon>Bacillati</taxon>
        <taxon>Actinomycetota</taxon>
        <taxon>Actinomycetes</taxon>
        <taxon>Mycobacteriales</taxon>
        <taxon>Mycobacteriaceae</taxon>
        <taxon>Mycolicibacterium</taxon>
    </lineage>
</organism>
<keyword evidence="2" id="KW-0805">Transcription regulation</keyword>
<keyword evidence="4" id="KW-0804">Transcription</keyword>
<comment type="subunit">
    <text evidence="1">Homodimer.</text>
</comment>
<dbReference type="PANTHER" id="PTHR30055">
    <property type="entry name" value="HTH-TYPE TRANSCRIPTIONAL REGULATOR RUTR"/>
    <property type="match status" value="1"/>
</dbReference>
<dbReference type="PANTHER" id="PTHR30055:SF184">
    <property type="entry name" value="HTH-TYPE TRANSCRIPTIONAL REGULATOR ETHR"/>
    <property type="match status" value="1"/>
</dbReference>
<dbReference type="Pfam" id="PF21313">
    <property type="entry name" value="EthR_C"/>
    <property type="match status" value="1"/>
</dbReference>
<dbReference type="InterPro" id="IPR049397">
    <property type="entry name" value="EthR_C"/>
</dbReference>
<name>A0A2G5PDD9_9MYCO</name>
<evidence type="ECO:0000256" key="2">
    <source>
        <dbReference type="ARBA" id="ARBA00023015"/>
    </source>
</evidence>
<evidence type="ECO:0000256" key="4">
    <source>
        <dbReference type="ARBA" id="ARBA00023163"/>
    </source>
</evidence>
<dbReference type="EMBL" id="PDCN02000005">
    <property type="protein sequence ID" value="PIB76352.1"/>
    <property type="molecule type" value="Genomic_DNA"/>
</dbReference>
<comment type="caution">
    <text evidence="8">The sequence shown here is derived from an EMBL/GenBank/DDBJ whole genome shotgun (WGS) entry which is preliminary data.</text>
</comment>
<evidence type="ECO:0000256" key="3">
    <source>
        <dbReference type="ARBA" id="ARBA00023125"/>
    </source>
</evidence>
<dbReference type="Proteomes" id="UP000230551">
    <property type="component" value="Unassembled WGS sequence"/>
</dbReference>
<dbReference type="InterPro" id="IPR050109">
    <property type="entry name" value="HTH-type_TetR-like_transc_reg"/>
</dbReference>
<feature type="DNA-binding region" description="H-T-H motif" evidence="5">
    <location>
        <begin position="41"/>
        <end position="60"/>
    </location>
</feature>
<evidence type="ECO:0000256" key="6">
    <source>
        <dbReference type="SAM" id="MobiDB-lite"/>
    </source>
</evidence>
<keyword evidence="9" id="KW-1185">Reference proteome</keyword>
<evidence type="ECO:0000256" key="1">
    <source>
        <dbReference type="ARBA" id="ARBA00011738"/>
    </source>
</evidence>
<protein>
    <submittedName>
        <fullName evidence="8">TetR/AcrR family transcriptional regulator</fullName>
    </submittedName>
</protein>